<keyword evidence="6" id="KW-0276">Fatty acid metabolism</keyword>
<evidence type="ECO:0000313" key="13">
    <source>
        <dbReference type="Proteomes" id="UP000694523"/>
    </source>
</evidence>
<dbReference type="GO" id="GO:0005737">
    <property type="term" value="C:cytoplasm"/>
    <property type="evidence" value="ECO:0007669"/>
    <property type="project" value="UniProtKB-SubCell"/>
</dbReference>
<dbReference type="InterPro" id="IPR003140">
    <property type="entry name" value="PLipase/COase/thioEstase"/>
</dbReference>
<comment type="catalytic activity">
    <reaction evidence="10">
        <text>1-hexadecanoyl-sn-glycero-3-phosphocholine + H2O = sn-glycerol 3-phosphocholine + hexadecanoate + H(+)</text>
        <dbReference type="Rhea" id="RHEA:40435"/>
        <dbReference type="ChEBI" id="CHEBI:7896"/>
        <dbReference type="ChEBI" id="CHEBI:15377"/>
        <dbReference type="ChEBI" id="CHEBI:15378"/>
        <dbReference type="ChEBI" id="CHEBI:16870"/>
        <dbReference type="ChEBI" id="CHEBI:72998"/>
    </reaction>
    <physiologicalReaction direction="left-to-right" evidence="10">
        <dbReference type="Rhea" id="RHEA:40436"/>
    </physiologicalReaction>
</comment>
<name>A0A8C6S471_9GOBI</name>
<evidence type="ECO:0000256" key="3">
    <source>
        <dbReference type="ARBA" id="ARBA00012423"/>
    </source>
</evidence>
<evidence type="ECO:0000313" key="12">
    <source>
        <dbReference type="Ensembl" id="ENSNMLP00000000547.1"/>
    </source>
</evidence>
<evidence type="ECO:0000256" key="10">
    <source>
        <dbReference type="ARBA" id="ARBA00048656"/>
    </source>
</evidence>
<dbReference type="FunFam" id="3.40.50.1820:FF:000010">
    <property type="entry name" value="Acyl-protein thioesterase 2"/>
    <property type="match status" value="1"/>
</dbReference>
<proteinExistence type="inferred from homology"/>
<dbReference type="PANTHER" id="PTHR10655">
    <property type="entry name" value="LYSOPHOSPHOLIPASE-RELATED"/>
    <property type="match status" value="1"/>
</dbReference>
<evidence type="ECO:0000256" key="8">
    <source>
        <dbReference type="ARBA" id="ARBA00031195"/>
    </source>
</evidence>
<dbReference type="EC" id="3.1.2.22" evidence="3"/>
<comment type="subcellular location">
    <subcellularLocation>
        <location evidence="1">Cytoplasm</location>
    </subcellularLocation>
</comment>
<comment type="catalytic activity">
    <reaction evidence="9">
        <text>S-hexadecanoyl-L-cysteinyl-[protein] + H2O = L-cysteinyl-[protein] + hexadecanoate + H(+)</text>
        <dbReference type="Rhea" id="RHEA:19233"/>
        <dbReference type="Rhea" id="RHEA-COMP:10131"/>
        <dbReference type="Rhea" id="RHEA-COMP:11032"/>
        <dbReference type="ChEBI" id="CHEBI:7896"/>
        <dbReference type="ChEBI" id="CHEBI:15377"/>
        <dbReference type="ChEBI" id="CHEBI:15378"/>
        <dbReference type="ChEBI" id="CHEBI:29950"/>
        <dbReference type="ChEBI" id="CHEBI:74151"/>
        <dbReference type="EC" id="3.1.2.22"/>
    </reaction>
</comment>
<keyword evidence="7" id="KW-0443">Lipid metabolism</keyword>
<reference evidence="12" key="1">
    <citation type="submission" date="2025-08" db="UniProtKB">
        <authorList>
            <consortium name="Ensembl"/>
        </authorList>
    </citation>
    <scope>IDENTIFICATION</scope>
</reference>
<evidence type="ECO:0000256" key="6">
    <source>
        <dbReference type="ARBA" id="ARBA00022832"/>
    </source>
</evidence>
<dbReference type="AlphaFoldDB" id="A0A8C6S471"/>
<evidence type="ECO:0000259" key="11">
    <source>
        <dbReference type="Pfam" id="PF02230"/>
    </source>
</evidence>
<dbReference type="Proteomes" id="UP000694523">
    <property type="component" value="Unplaced"/>
</dbReference>
<accession>A0A8C6S471</accession>
<dbReference type="Gene3D" id="3.40.50.1820">
    <property type="entry name" value="alpha/beta hydrolase"/>
    <property type="match status" value="1"/>
</dbReference>
<dbReference type="SUPFAM" id="SSF53474">
    <property type="entry name" value="alpha/beta-Hydrolases"/>
    <property type="match status" value="1"/>
</dbReference>
<dbReference type="PANTHER" id="PTHR10655:SF13">
    <property type="entry name" value="ACYL-PROTEIN THIOESTERASE 2"/>
    <property type="match status" value="1"/>
</dbReference>
<dbReference type="Pfam" id="PF02230">
    <property type="entry name" value="Abhydrolase_2"/>
    <property type="match status" value="1"/>
</dbReference>
<dbReference type="InterPro" id="IPR050565">
    <property type="entry name" value="LYPA1-2/EST-like"/>
</dbReference>
<reference evidence="12" key="2">
    <citation type="submission" date="2025-09" db="UniProtKB">
        <authorList>
            <consortium name="Ensembl"/>
        </authorList>
    </citation>
    <scope>IDENTIFICATION</scope>
</reference>
<keyword evidence="5" id="KW-0378">Hydrolase</keyword>
<evidence type="ECO:0000256" key="7">
    <source>
        <dbReference type="ARBA" id="ARBA00023098"/>
    </source>
</evidence>
<comment type="similarity">
    <text evidence="2">Belongs to the AB hydrolase superfamily. AB hydrolase 2 family.</text>
</comment>
<organism evidence="12 13">
    <name type="scientific">Neogobius melanostomus</name>
    <name type="common">round goby</name>
    <dbReference type="NCBI Taxonomy" id="47308"/>
    <lineage>
        <taxon>Eukaryota</taxon>
        <taxon>Metazoa</taxon>
        <taxon>Chordata</taxon>
        <taxon>Craniata</taxon>
        <taxon>Vertebrata</taxon>
        <taxon>Euteleostomi</taxon>
        <taxon>Actinopterygii</taxon>
        <taxon>Neopterygii</taxon>
        <taxon>Teleostei</taxon>
        <taxon>Neoteleostei</taxon>
        <taxon>Acanthomorphata</taxon>
        <taxon>Gobiaria</taxon>
        <taxon>Gobiiformes</taxon>
        <taxon>Gobioidei</taxon>
        <taxon>Gobiidae</taxon>
        <taxon>Benthophilinae</taxon>
        <taxon>Neogobiini</taxon>
        <taxon>Neogobius</taxon>
    </lineage>
</organism>
<dbReference type="GO" id="GO:0006631">
    <property type="term" value="P:fatty acid metabolic process"/>
    <property type="evidence" value="ECO:0007669"/>
    <property type="project" value="UniProtKB-KW"/>
</dbReference>
<dbReference type="GO" id="GO:0052689">
    <property type="term" value="F:carboxylic ester hydrolase activity"/>
    <property type="evidence" value="ECO:0007669"/>
    <property type="project" value="TreeGrafter"/>
</dbReference>
<keyword evidence="4" id="KW-0963">Cytoplasm</keyword>
<protein>
    <recommendedName>
        <fullName evidence="3">palmitoyl-protein hydrolase</fullName>
        <ecNumber evidence="3">3.1.2.22</ecNumber>
    </recommendedName>
    <alternativeName>
        <fullName evidence="8">Palmitoyl-protein hydrolase</fullName>
    </alternativeName>
</protein>
<evidence type="ECO:0000256" key="9">
    <source>
        <dbReference type="ARBA" id="ARBA00047337"/>
    </source>
</evidence>
<evidence type="ECO:0000256" key="4">
    <source>
        <dbReference type="ARBA" id="ARBA00022490"/>
    </source>
</evidence>
<evidence type="ECO:0000256" key="5">
    <source>
        <dbReference type="ARBA" id="ARBA00022801"/>
    </source>
</evidence>
<evidence type="ECO:0000256" key="2">
    <source>
        <dbReference type="ARBA" id="ARBA00006499"/>
    </source>
</evidence>
<dbReference type="Ensembl" id="ENSNMLT00000000651.1">
    <property type="protein sequence ID" value="ENSNMLP00000000547.1"/>
    <property type="gene ID" value="ENSNMLG00000000456.1"/>
</dbReference>
<sequence length="230" mass="24664">MCGNNMSVPLLDEAATVSGSEKETAAVIFLHGLGDNGDGWASALSNFQLPYVKIICPHAPSIPVTLNMGALMPAWFDLKGLSPQTAEDEAGIKKAAESIRAIIEHEAKNGIPPHRIILGGFSQGGALSLYTALTSQLQVAGVVALSCWLPLHKTFTGASGGIKNIPILQCHGECDPMVPREFGELTSRLIKTVVNPGMVHFKCFANLSHSSCPQEMDEVKKFIEQYLPRI</sequence>
<dbReference type="GO" id="GO:0008474">
    <property type="term" value="F:palmitoyl-(protein) hydrolase activity"/>
    <property type="evidence" value="ECO:0007669"/>
    <property type="project" value="UniProtKB-EC"/>
</dbReference>
<keyword evidence="13" id="KW-1185">Reference proteome</keyword>
<dbReference type="InterPro" id="IPR029058">
    <property type="entry name" value="AB_hydrolase_fold"/>
</dbReference>
<feature type="domain" description="Phospholipase/carboxylesterase/thioesterase" evidence="11">
    <location>
        <begin position="13"/>
        <end position="225"/>
    </location>
</feature>
<evidence type="ECO:0000256" key="1">
    <source>
        <dbReference type="ARBA" id="ARBA00004496"/>
    </source>
</evidence>